<dbReference type="GO" id="GO:0045271">
    <property type="term" value="C:respiratory chain complex I"/>
    <property type="evidence" value="ECO:0007669"/>
    <property type="project" value="InterPro"/>
</dbReference>
<dbReference type="AlphaFoldDB" id="A0A507FBY4"/>
<evidence type="ECO:0000256" key="6">
    <source>
        <dbReference type="ARBA" id="ARBA00022982"/>
    </source>
</evidence>
<evidence type="ECO:0000256" key="5">
    <source>
        <dbReference type="ARBA" id="ARBA00022792"/>
    </source>
</evidence>
<protein>
    <recommendedName>
        <fullName evidence="11">NADH dehydrogenase [ubiquinone] 1 alpha subcomplex subunit 6</fullName>
    </recommendedName>
</protein>
<evidence type="ECO:0000256" key="4">
    <source>
        <dbReference type="ARBA" id="ARBA00022660"/>
    </source>
</evidence>
<evidence type="ECO:0000256" key="7">
    <source>
        <dbReference type="ARBA" id="ARBA00023128"/>
    </source>
</evidence>
<keyword evidence="7" id="KW-0496">Mitochondrion</keyword>
<dbReference type="PANTHER" id="PTHR12964:SF0">
    <property type="entry name" value="NADH DEHYDROGENASE [UBIQUINONE] 1 ALPHA SUBCOMPLEX SUBUNIT 6"/>
    <property type="match status" value="1"/>
</dbReference>
<keyword evidence="3" id="KW-0813">Transport</keyword>
<dbReference type="InterPro" id="IPR045299">
    <property type="entry name" value="Complex1_LYR_NDUFA6_LYRM6"/>
</dbReference>
<keyword evidence="4" id="KW-0679">Respiratory chain</keyword>
<reference evidence="9 10" key="1">
    <citation type="journal article" date="2019" name="Sci. Rep.">
        <title>Comparative genomics of chytrid fungi reveal insights into the obligate biotrophic and pathogenic lifestyle of Synchytrium endobioticum.</title>
        <authorList>
            <person name="van de Vossenberg B.T.L.H."/>
            <person name="Warris S."/>
            <person name="Nguyen H.D.T."/>
            <person name="van Gent-Pelzer M.P.E."/>
            <person name="Joly D.L."/>
            <person name="van de Geest H.C."/>
            <person name="Bonants P.J.M."/>
            <person name="Smith D.S."/>
            <person name="Levesque C.A."/>
            <person name="van der Lee T.A.J."/>
        </authorList>
    </citation>
    <scope>NUCLEOTIDE SEQUENCE [LARGE SCALE GENOMIC DNA]</scope>
    <source>
        <strain evidence="9 10">CBS 675.73</strain>
    </source>
</reference>
<dbReference type="GO" id="GO:0005743">
    <property type="term" value="C:mitochondrial inner membrane"/>
    <property type="evidence" value="ECO:0007669"/>
    <property type="project" value="UniProtKB-SubCell"/>
</dbReference>
<dbReference type="Proteomes" id="UP000320333">
    <property type="component" value="Unassembled WGS sequence"/>
</dbReference>
<dbReference type="EMBL" id="QEAP01000161">
    <property type="protein sequence ID" value="TPX73849.1"/>
    <property type="molecule type" value="Genomic_DNA"/>
</dbReference>
<evidence type="ECO:0000256" key="1">
    <source>
        <dbReference type="ARBA" id="ARBA00004443"/>
    </source>
</evidence>
<keyword evidence="5" id="KW-0999">Mitochondrion inner membrane</keyword>
<dbReference type="CDD" id="cd20266">
    <property type="entry name" value="Complex1_LYR_NDUFA6_LYRM6"/>
    <property type="match status" value="1"/>
</dbReference>
<dbReference type="STRING" id="246404.A0A507FBY4"/>
<comment type="similarity">
    <text evidence="2">Belongs to the complex I LYR family.</text>
</comment>
<keyword evidence="6" id="KW-0249">Electron transport</keyword>
<sequence>MPAFVPSVVTTSSTSFLQARRRVLQGYREWYRAGPWICENYGLEITSDVVRRRIRAEYNKFAGVADLQTIDLLIYKGRTEYEETLNFWKQKTHIMRFFDEPSRIQKKPTDFLGRFYAGRD</sequence>
<name>A0A507FBY4_9FUNG</name>
<dbReference type="OrthoDB" id="14535at2759"/>
<evidence type="ECO:0008006" key="11">
    <source>
        <dbReference type="Google" id="ProtNLM"/>
    </source>
</evidence>
<evidence type="ECO:0000313" key="10">
    <source>
        <dbReference type="Proteomes" id="UP000320333"/>
    </source>
</evidence>
<evidence type="ECO:0000256" key="8">
    <source>
        <dbReference type="ARBA" id="ARBA00023136"/>
    </source>
</evidence>
<dbReference type="InterPro" id="IPR016488">
    <property type="entry name" value="NADH_Ub_cplx-1_asu_su-6"/>
</dbReference>
<keyword evidence="8" id="KW-0472">Membrane</keyword>
<evidence type="ECO:0000256" key="3">
    <source>
        <dbReference type="ARBA" id="ARBA00022448"/>
    </source>
</evidence>
<dbReference type="GO" id="GO:0006979">
    <property type="term" value="P:response to oxidative stress"/>
    <property type="evidence" value="ECO:0007669"/>
    <property type="project" value="TreeGrafter"/>
</dbReference>
<keyword evidence="10" id="KW-1185">Reference proteome</keyword>
<comment type="subcellular location">
    <subcellularLocation>
        <location evidence="1">Mitochondrion inner membrane</location>
        <topology evidence="1">Peripheral membrane protein</topology>
        <orientation evidence="1">Matrix side</orientation>
    </subcellularLocation>
</comment>
<evidence type="ECO:0000256" key="2">
    <source>
        <dbReference type="ARBA" id="ARBA00009508"/>
    </source>
</evidence>
<gene>
    <name evidence="9" type="ORF">CcCBS67573_g04882</name>
</gene>
<comment type="caution">
    <text evidence="9">The sequence shown here is derived from an EMBL/GenBank/DDBJ whole genome shotgun (WGS) entry which is preliminary data.</text>
</comment>
<organism evidence="9 10">
    <name type="scientific">Chytriomyces confervae</name>
    <dbReference type="NCBI Taxonomy" id="246404"/>
    <lineage>
        <taxon>Eukaryota</taxon>
        <taxon>Fungi</taxon>
        <taxon>Fungi incertae sedis</taxon>
        <taxon>Chytridiomycota</taxon>
        <taxon>Chytridiomycota incertae sedis</taxon>
        <taxon>Chytridiomycetes</taxon>
        <taxon>Chytridiales</taxon>
        <taxon>Chytriomycetaceae</taxon>
        <taxon>Chytriomyces</taxon>
    </lineage>
</organism>
<dbReference type="PANTHER" id="PTHR12964">
    <property type="entry name" value="NADH-UBIQUINONE OXIDOREDUCTASE B14 SUBUNIT"/>
    <property type="match status" value="1"/>
</dbReference>
<evidence type="ECO:0000313" key="9">
    <source>
        <dbReference type="EMBL" id="TPX73849.1"/>
    </source>
</evidence>
<accession>A0A507FBY4</accession>
<proteinExistence type="inferred from homology"/>